<organism evidence="4 5">
    <name type="scientific">Dactylellina haptotyla (strain CBS 200.50)</name>
    <name type="common">Nematode-trapping fungus</name>
    <name type="synonym">Monacrosporium haptotylum</name>
    <dbReference type="NCBI Taxonomy" id="1284197"/>
    <lineage>
        <taxon>Eukaryota</taxon>
        <taxon>Fungi</taxon>
        <taxon>Dikarya</taxon>
        <taxon>Ascomycota</taxon>
        <taxon>Pezizomycotina</taxon>
        <taxon>Orbiliomycetes</taxon>
        <taxon>Orbiliales</taxon>
        <taxon>Orbiliaceae</taxon>
        <taxon>Dactylellina</taxon>
    </lineage>
</organism>
<dbReference type="InterPro" id="IPR051589">
    <property type="entry name" value="Sialate-O-sulfotransferase"/>
</dbReference>
<sequence>MRSTYLLSTIVCLASTSFAAPAPHPAPLLKLPPGPVNRHGFYAIPDPVIRTNKTSIHKRTSPTGYGGQVYGHWTTCPDSPLSPEYIEMGYFRTSYDSGIHSSRCFLAWPWIEKTNMTKELCFGVCKGSGYRYAGFKMGQYCTCGNNINGDLTKSVSCDLPCAGDGSKSCGGNYAYSIFRDGTYDSGYDGNKAANHYESIGCYWEDPENILRTPATLINGAAGSDSMGTVKCKGYCAAAGYAYAGITKGNFCRCGGALRAQAEVGDPNACNLPCTGEPGEQCGGAWAVVVYYNADLDSNRPCGAKATKARPKHTNLNANATLLTEPGVKKNTTVDLEPRFEKWNQTEVKANQTVAAKSNLTLSYF</sequence>
<comment type="caution">
    <text evidence="4">The sequence shown here is derived from an EMBL/GenBank/DDBJ whole genome shotgun (WGS) entry which is preliminary data.</text>
</comment>
<feature type="domain" description="WSC" evidence="3">
    <location>
        <begin position="195"/>
        <end position="293"/>
    </location>
</feature>
<dbReference type="Proteomes" id="UP000015100">
    <property type="component" value="Unassembled WGS sequence"/>
</dbReference>
<gene>
    <name evidence="4" type="ORF">H072_4477</name>
</gene>
<dbReference type="Pfam" id="PF01822">
    <property type="entry name" value="WSC"/>
    <property type="match status" value="2"/>
</dbReference>
<dbReference type="SMART" id="SM00321">
    <property type="entry name" value="WSC"/>
    <property type="match status" value="2"/>
</dbReference>
<dbReference type="EMBL" id="AQGS01000231">
    <property type="protein sequence ID" value="EPS41625.1"/>
    <property type="molecule type" value="Genomic_DNA"/>
</dbReference>
<keyword evidence="2" id="KW-0732">Signal</keyword>
<feature type="chain" id="PRO_5004560434" description="WSC domain-containing protein" evidence="2">
    <location>
        <begin position="20"/>
        <end position="364"/>
    </location>
</feature>
<dbReference type="PROSITE" id="PS51212">
    <property type="entry name" value="WSC"/>
    <property type="match status" value="2"/>
</dbReference>
<proteinExistence type="predicted"/>
<accession>S8AEZ2</accession>
<evidence type="ECO:0000313" key="4">
    <source>
        <dbReference type="EMBL" id="EPS41625.1"/>
    </source>
</evidence>
<evidence type="ECO:0000313" key="5">
    <source>
        <dbReference type="Proteomes" id="UP000015100"/>
    </source>
</evidence>
<dbReference type="InterPro" id="IPR002889">
    <property type="entry name" value="WSC_carb-bd"/>
</dbReference>
<reference evidence="5" key="2">
    <citation type="submission" date="2013-04" db="EMBL/GenBank/DDBJ databases">
        <title>Genomic mechanisms accounting for the adaptation to parasitism in nematode-trapping fungi.</title>
        <authorList>
            <person name="Ahren D.G."/>
        </authorList>
    </citation>
    <scope>NUCLEOTIDE SEQUENCE [LARGE SCALE GENOMIC DNA]</scope>
    <source>
        <strain evidence="5">CBS 200.50</strain>
    </source>
</reference>
<dbReference type="eggNOG" id="KOG4157">
    <property type="taxonomic scope" value="Eukaryota"/>
</dbReference>
<dbReference type="AlphaFoldDB" id="S8AEZ2"/>
<dbReference type="OrthoDB" id="5985073at2759"/>
<keyword evidence="1" id="KW-0677">Repeat</keyword>
<evidence type="ECO:0000259" key="3">
    <source>
        <dbReference type="PROSITE" id="PS51212"/>
    </source>
</evidence>
<evidence type="ECO:0000256" key="2">
    <source>
        <dbReference type="SAM" id="SignalP"/>
    </source>
</evidence>
<dbReference type="STRING" id="1284197.S8AEZ2"/>
<feature type="signal peptide" evidence="2">
    <location>
        <begin position="1"/>
        <end position="19"/>
    </location>
</feature>
<dbReference type="PANTHER" id="PTHR45964">
    <property type="entry name" value="WSCD FAMILY MEMBER CG9164"/>
    <property type="match status" value="1"/>
</dbReference>
<protein>
    <recommendedName>
        <fullName evidence="3">WSC domain-containing protein</fullName>
    </recommendedName>
</protein>
<name>S8AEZ2_DACHA</name>
<keyword evidence="5" id="KW-1185">Reference proteome</keyword>
<evidence type="ECO:0000256" key="1">
    <source>
        <dbReference type="ARBA" id="ARBA00022737"/>
    </source>
</evidence>
<feature type="domain" description="WSC" evidence="3">
    <location>
        <begin position="84"/>
        <end position="181"/>
    </location>
</feature>
<reference evidence="4 5" key="1">
    <citation type="journal article" date="2013" name="PLoS Genet.">
        <title>Genomic mechanisms accounting for the adaptation to parasitism in nematode-trapping fungi.</title>
        <authorList>
            <person name="Meerupati T."/>
            <person name="Andersson K.M."/>
            <person name="Friman E."/>
            <person name="Kumar D."/>
            <person name="Tunlid A."/>
            <person name="Ahren D."/>
        </authorList>
    </citation>
    <scope>NUCLEOTIDE SEQUENCE [LARGE SCALE GENOMIC DNA]</scope>
    <source>
        <strain evidence="4 5">CBS 200.50</strain>
    </source>
</reference>
<dbReference type="HOGENOM" id="CLU_760811_0_0_1"/>
<dbReference type="PANTHER" id="PTHR45964:SF9">
    <property type="entry name" value="SULFOTRANSFERASE"/>
    <property type="match status" value="1"/>
</dbReference>